<evidence type="ECO:0000313" key="2">
    <source>
        <dbReference type="Proteomes" id="UP000007809"/>
    </source>
</evidence>
<proteinExistence type="predicted"/>
<dbReference type="STRING" id="675635.Psed_5763"/>
<dbReference type="Proteomes" id="UP000007809">
    <property type="component" value="Chromosome"/>
</dbReference>
<gene>
    <name evidence="1" type="ordered locus">Psed_5763</name>
</gene>
<protein>
    <submittedName>
        <fullName evidence="1">Uncharacterized protein</fullName>
    </submittedName>
</protein>
<dbReference type="GO" id="GO:0006310">
    <property type="term" value="P:DNA recombination"/>
    <property type="evidence" value="ECO:0007669"/>
    <property type="project" value="InterPro"/>
</dbReference>
<dbReference type="AlphaFoldDB" id="F4D1A2"/>
<dbReference type="eggNOG" id="ENOG5031IDH">
    <property type="taxonomic scope" value="Bacteria"/>
</dbReference>
<evidence type="ECO:0000313" key="1">
    <source>
        <dbReference type="EMBL" id="AEA27890.1"/>
    </source>
</evidence>
<dbReference type="HOGENOM" id="CLU_1502270_0_0_11"/>
<dbReference type="EMBL" id="CP002593">
    <property type="protein sequence ID" value="AEA27890.1"/>
    <property type="molecule type" value="Genomic_DNA"/>
</dbReference>
<organism evidence="1 2">
    <name type="scientific">Pseudonocardia dioxanivorans (strain ATCC 55486 / DSM 44775 / JCM 13855 / CB1190)</name>
    <dbReference type="NCBI Taxonomy" id="675635"/>
    <lineage>
        <taxon>Bacteria</taxon>
        <taxon>Bacillati</taxon>
        <taxon>Actinomycetota</taxon>
        <taxon>Actinomycetes</taxon>
        <taxon>Pseudonocardiales</taxon>
        <taxon>Pseudonocardiaceae</taxon>
        <taxon>Pseudonocardia</taxon>
    </lineage>
</organism>
<name>F4D1A2_PSEUX</name>
<reference evidence="1 2" key="1">
    <citation type="journal article" date="2011" name="J. Bacteriol.">
        <title>Genome sequence of the 1,4-dioxane-degrading Pseudonocardia dioxanivorans strain CB1190.</title>
        <authorList>
            <person name="Sales C.M."/>
            <person name="Mahendra S."/>
            <person name="Grostern A."/>
            <person name="Parales R.E."/>
            <person name="Goodwin L.A."/>
            <person name="Woyke T."/>
            <person name="Nolan M."/>
            <person name="Lapidus A."/>
            <person name="Chertkov O."/>
            <person name="Ovchinnikova G."/>
            <person name="Sczyrba A."/>
            <person name="Alvarez-Cohen L."/>
        </authorList>
    </citation>
    <scope>NUCLEOTIDE SEQUENCE [LARGE SCALE GENOMIC DNA]</scope>
    <source>
        <strain evidence="2">ATCC 55486 / DSM 44775 / JCM 13855 / CB1190</strain>
    </source>
</reference>
<dbReference type="KEGG" id="pdx:Psed_5763"/>
<dbReference type="SUPFAM" id="SSF103084">
    <property type="entry name" value="Holliday junction resolvase RusA"/>
    <property type="match status" value="1"/>
</dbReference>
<accession>F4D1A2</accession>
<dbReference type="GO" id="GO:0000287">
    <property type="term" value="F:magnesium ion binding"/>
    <property type="evidence" value="ECO:0007669"/>
    <property type="project" value="InterPro"/>
</dbReference>
<dbReference type="RefSeq" id="WP_013677789.1">
    <property type="nucleotide sequence ID" value="NC_015312.1"/>
</dbReference>
<dbReference type="GO" id="GO:0006281">
    <property type="term" value="P:DNA repair"/>
    <property type="evidence" value="ECO:0007669"/>
    <property type="project" value="InterPro"/>
</dbReference>
<sequence>MTATAHRLELPRWDQPDWRGRRQIWDVLHANQRSTFHSNPRVHNAIRQRSVNFVLTTVANLARAAAIPQSEHLTVELVWVPDRRNRNRDSDNLWPLLKVCADALARGPARRARGAIGLDLVPDDDAHWMTKLAPRIGDHAAETPGLRLLVIAHTRQPEPATTVRLLHELATTVPAGETR</sequence>
<dbReference type="InterPro" id="IPR036614">
    <property type="entry name" value="RusA-like_sf"/>
</dbReference>
<keyword evidence="2" id="KW-1185">Reference proteome</keyword>